<feature type="compositionally biased region" description="Acidic residues" evidence="1">
    <location>
        <begin position="977"/>
        <end position="986"/>
    </location>
</feature>
<dbReference type="InterPro" id="IPR011050">
    <property type="entry name" value="Pectin_lyase_fold/virulence"/>
</dbReference>
<proteinExistence type="predicted"/>
<organism evidence="3 4">
    <name type="scientific">Adonisia turfae CCMR0081</name>
    <dbReference type="NCBI Taxonomy" id="2292702"/>
    <lineage>
        <taxon>Bacteria</taxon>
        <taxon>Bacillati</taxon>
        <taxon>Cyanobacteriota</taxon>
        <taxon>Adonisia</taxon>
        <taxon>Adonisia turfae</taxon>
    </lineage>
</organism>
<dbReference type="Gene3D" id="2.160.20.10">
    <property type="entry name" value="Single-stranded right-handed beta-helix, Pectin lyase-like"/>
    <property type="match status" value="1"/>
</dbReference>
<dbReference type="AlphaFoldDB" id="A0A6M0RW92"/>
<comment type="caution">
    <text evidence="3">The sequence shown here is derived from an EMBL/GenBank/DDBJ whole genome shotgun (WGS) entry which is preliminary data.</text>
</comment>
<evidence type="ECO:0000259" key="2">
    <source>
        <dbReference type="SMART" id="SM00912"/>
    </source>
</evidence>
<keyword evidence="4" id="KW-1185">Reference proteome</keyword>
<feature type="region of interest" description="Disordered" evidence="1">
    <location>
        <begin position="940"/>
        <end position="994"/>
    </location>
</feature>
<dbReference type="NCBIfam" id="TIGR01901">
    <property type="entry name" value="adhes_NPXG"/>
    <property type="match status" value="1"/>
</dbReference>
<accession>A0A6M0RW92</accession>
<name>A0A6M0RW92_9CYAN</name>
<feature type="region of interest" description="Disordered" evidence="1">
    <location>
        <begin position="1052"/>
        <end position="1071"/>
    </location>
</feature>
<dbReference type="SMART" id="SM00912">
    <property type="entry name" value="Haemagg_act"/>
    <property type="match status" value="1"/>
</dbReference>
<dbReference type="InterPro" id="IPR012334">
    <property type="entry name" value="Pectin_lyas_fold"/>
</dbReference>
<evidence type="ECO:0000313" key="4">
    <source>
        <dbReference type="Proteomes" id="UP000481033"/>
    </source>
</evidence>
<gene>
    <name evidence="3" type="ORF">DXZ20_30820</name>
</gene>
<dbReference type="Proteomes" id="UP000481033">
    <property type="component" value="Unassembled WGS sequence"/>
</dbReference>
<evidence type="ECO:0000313" key="3">
    <source>
        <dbReference type="EMBL" id="NEZ59962.1"/>
    </source>
</evidence>
<dbReference type="RefSeq" id="WP_163702717.1">
    <property type="nucleotide sequence ID" value="NZ_QXHD01000004.1"/>
</dbReference>
<feature type="domain" description="Filamentous haemagglutinin FhaB/tRNA nuclease CdiA-like TPS" evidence="2">
    <location>
        <begin position="39"/>
        <end position="153"/>
    </location>
</feature>
<reference evidence="3 4" key="1">
    <citation type="journal article" date="2020" name="Microb. Ecol.">
        <title>Ecogenomics of the Marine Benthic Filamentous Cyanobacterium Adonisia.</title>
        <authorList>
            <person name="Walter J.M."/>
            <person name="Coutinho F.H."/>
            <person name="Leomil L."/>
            <person name="Hargreaves P.I."/>
            <person name="Campeao M.E."/>
            <person name="Vieira V.V."/>
            <person name="Silva B.S."/>
            <person name="Fistarol G.O."/>
            <person name="Salomon P.S."/>
            <person name="Sawabe T."/>
            <person name="Mino S."/>
            <person name="Hosokawa M."/>
            <person name="Miyashita H."/>
            <person name="Maruyama F."/>
            <person name="van Verk M.C."/>
            <person name="Dutilh B.E."/>
            <person name="Thompson C.C."/>
            <person name="Thompson F.L."/>
        </authorList>
    </citation>
    <scope>NUCLEOTIDE SEQUENCE [LARGE SCALE GENOMIC DNA]</scope>
    <source>
        <strain evidence="3 4">CCMR0081</strain>
    </source>
</reference>
<sequence>MVFVTPLATPPPVIALVDPLASPVDVAKVETRISDTLLAQAVIPEGATNVEVDNAQITISGGEQAGSNLFYGFEQFNVPPDATADFLANPAVQRVIGHVTGGNSSTIDGLLTITGGSADLFIINPAGVLFGPNARLDLPATFTATTAHGLSFGDQWFDITGENTIQELGGAPSGLAFSEASGAIVNLADLSVDGGLMLAAGTVIDLGSLQSVNGAVQVLSQDSGTVALQEGLLRLDLTTAALPEELGGTTVSLADLLTGGMAEQAAAITVDAEGNVALGNIAIAPGDSILRQVNGQTALLVAQNNLHLPGSQVNTAEAATLIGEHVHITDSASQPLNLDAGGRLTIQGDDSIDILALYNDQTSITGGDVVLASNGEISLDAHIGSTGDVQFTTLEQQSANFISLYDPIISADGNVSFGSYSGPALKVEATGSITVDGDITITGPDTTLPQILEWESIGDVSFETSQFGFGPDIAPSQIALNIANGTNAATQAELETFLGLPAGSLDGLGDGTASTGSAITTTFNAEAGDTVSFDWNFVTRLTGNFDTADDFAFVALTGTATTELATSDSPGLNPTSNNFENFPRIFISPSDASTGAQTFSTVIPANGSYTLSIGLMRQNPSSGNSFLLVENPFPVPTLISDNSLLATTPALILRAGETSLQNTANVPQLGLPDLNTDFVATGAGTSPASITINGDIDTSSNQPDGGPVILSAPGAVTLNGDVNTVAQYSGDIVITGSEITTGRLNAGGGFQNDSEVVLTSTEGNTVVETISAGSGGVDISAAGLFQATDVSNASVRITLNPVEDADLIAFLQEVDADAFSQIDLSQQIEILIPVSVATSPGNGQQGRIRIHHGGAGIATNNDDYDISGTAAVTSTPFFVGPDADNVTITINPEGSSFQATVSGFTPLFSDTEFPSDASGTNGAIAQLTGDGSLATAFFNEPFVPEVPGPGSGSTPGPRPGHQPTEPSGPEFSTADTDNLEETEDGETVATESDADNLLALRGTAEDCDADTVTQEDGVTQLLGDCLEENNGETDQSSIPIEQIEQSLDMASDPLPAISSPAISIDDVTSRP</sequence>
<evidence type="ECO:0000256" key="1">
    <source>
        <dbReference type="SAM" id="MobiDB-lite"/>
    </source>
</evidence>
<dbReference type="SUPFAM" id="SSF51126">
    <property type="entry name" value="Pectin lyase-like"/>
    <property type="match status" value="1"/>
</dbReference>
<dbReference type="Pfam" id="PF05860">
    <property type="entry name" value="TPS"/>
    <property type="match status" value="1"/>
</dbReference>
<dbReference type="EMBL" id="QXHD01000004">
    <property type="protein sequence ID" value="NEZ59962.1"/>
    <property type="molecule type" value="Genomic_DNA"/>
</dbReference>
<protein>
    <submittedName>
        <fullName evidence="3">Filamentous hemagglutinin N-terminal domain-containing protein</fullName>
    </submittedName>
</protein>
<dbReference type="InterPro" id="IPR008638">
    <property type="entry name" value="FhaB/CdiA-like_TPS"/>
</dbReference>